<proteinExistence type="predicted"/>
<dbReference type="AlphaFoldDB" id="A0A2H3BD42"/>
<dbReference type="PROSITE" id="PS50158">
    <property type="entry name" value="ZF_CCHC"/>
    <property type="match status" value="1"/>
</dbReference>
<feature type="compositionally biased region" description="Polar residues" evidence="3">
    <location>
        <begin position="746"/>
        <end position="767"/>
    </location>
</feature>
<feature type="region of interest" description="Disordered" evidence="3">
    <location>
        <begin position="1"/>
        <end position="223"/>
    </location>
</feature>
<evidence type="ECO:0000256" key="3">
    <source>
        <dbReference type="SAM" id="MobiDB-lite"/>
    </source>
</evidence>
<dbReference type="InterPro" id="IPR036875">
    <property type="entry name" value="Znf_CCHC_sf"/>
</dbReference>
<feature type="compositionally biased region" description="Polar residues" evidence="3">
    <location>
        <begin position="100"/>
        <end position="110"/>
    </location>
</feature>
<feature type="region of interest" description="Disordered" evidence="3">
    <location>
        <begin position="606"/>
        <end position="649"/>
    </location>
</feature>
<dbReference type="GO" id="GO:0008270">
    <property type="term" value="F:zinc ion binding"/>
    <property type="evidence" value="ECO:0007669"/>
    <property type="project" value="UniProtKB-KW"/>
</dbReference>
<evidence type="ECO:0000313" key="6">
    <source>
        <dbReference type="Proteomes" id="UP000218334"/>
    </source>
</evidence>
<feature type="region of interest" description="Disordered" evidence="3">
    <location>
        <begin position="671"/>
        <end position="767"/>
    </location>
</feature>
<dbReference type="Gene3D" id="4.10.60.10">
    <property type="entry name" value="Zinc finger, CCHC-type"/>
    <property type="match status" value="1"/>
</dbReference>
<sequence>MSQEHMADPSVPPSLHSSLPSPQDFPPLPTRPTPPASTQSKKSWISGKKEEGSSSITTRASRSLRELLRGSRKTKSSSQLTPVPSSPPRNTTPRPVLIHTDSSQTGTHQRSLYARIPKPSAPAQKPSEELQQALREILTETARVIPSSREPSPEMPPLTPTTAEQVVHDWRAKQQPSIGEGSEPPVQKPTPSTKSSKRSERDSLSTSSRGGSNSIEGTERTRSLGDTLGSLSIHGWDNTSMRGIAVTTPEARASEYMSIWNTRCTILTTEVSWRLSPLGLEWERADPVEQEDIINYSTTEQAIQIYNTFYPEHALAPSAPYQSRYHQPPLPKSPPHAPPLPFSSPKSHPYKGKGRVNAGGDTNPWGGGDEPSHHANDNESDIEIPEPQPGGSGPPNKGKWVPHTGFFKGTPPPDRYADPVIRHPNRLSLPGAPDKFKPDSQPPNPIGPMSEDAPWIGCKPDLIRKPLPFSGESDDIDRFITDCQMYFQVHSAYMWLDPYRVAFASSYFEDKAKDWWTLLLADLYSTSRGKYRFPPWGDFAKLRMDLDDRGHMVTALRQGVPASYTNMISNIEIGIPIGYEQWKERIVTMNKERQRKQALDLISGMYLPRQQQSKGTPHAGASKESSGTTTAPTTKKTGTGTTYLGRGQPMNIDAIKSGDCFRCSKKGHISRNCPEQTWNKGKQQVRASTTEPSGSKIEEVKDAAGKRSNQPRKESHNRYAVLIDDIDTVSIASTNESEDSTEIHNDASSASSQEHRSQNSTNDQQSP</sequence>
<feature type="compositionally biased region" description="Pro residues" evidence="3">
    <location>
        <begin position="23"/>
        <end position="35"/>
    </location>
</feature>
<dbReference type="Proteomes" id="UP000218334">
    <property type="component" value="Unassembled WGS sequence"/>
</dbReference>
<feature type="compositionally biased region" description="Low complexity" evidence="3">
    <location>
        <begin position="204"/>
        <end position="214"/>
    </location>
</feature>
<dbReference type="EMBL" id="KZ293465">
    <property type="protein sequence ID" value="PBK62507.1"/>
    <property type="molecule type" value="Genomic_DNA"/>
</dbReference>
<keyword evidence="2" id="KW-0862">Zinc</keyword>
<keyword evidence="1" id="KW-0507">mRNA processing</keyword>
<gene>
    <name evidence="5" type="ORF">ARMSODRAFT_980575</name>
</gene>
<evidence type="ECO:0000313" key="5">
    <source>
        <dbReference type="EMBL" id="PBK62507.1"/>
    </source>
</evidence>
<dbReference type="GO" id="GO:0003676">
    <property type="term" value="F:nucleic acid binding"/>
    <property type="evidence" value="ECO:0007669"/>
    <property type="project" value="InterPro"/>
</dbReference>
<feature type="compositionally biased region" description="Basic and acidic residues" evidence="3">
    <location>
        <begin position="696"/>
        <end position="717"/>
    </location>
</feature>
<keyword evidence="2" id="KW-0479">Metal-binding</keyword>
<protein>
    <recommendedName>
        <fullName evidence="4">CCHC-type domain-containing protein</fullName>
    </recommendedName>
</protein>
<feature type="compositionally biased region" description="Low complexity" evidence="3">
    <location>
        <begin position="13"/>
        <end position="22"/>
    </location>
</feature>
<dbReference type="SUPFAM" id="SSF57756">
    <property type="entry name" value="Retrovirus zinc finger-like domains"/>
    <property type="match status" value="1"/>
</dbReference>
<dbReference type="InterPro" id="IPR001878">
    <property type="entry name" value="Znf_CCHC"/>
</dbReference>
<feature type="region of interest" description="Disordered" evidence="3">
    <location>
        <begin position="320"/>
        <end position="412"/>
    </location>
</feature>
<evidence type="ECO:0000256" key="2">
    <source>
        <dbReference type="PROSITE-ProRule" id="PRU00047"/>
    </source>
</evidence>
<accession>A0A2H3BD42</accession>
<organism evidence="5 6">
    <name type="scientific">Armillaria solidipes</name>
    <dbReference type="NCBI Taxonomy" id="1076256"/>
    <lineage>
        <taxon>Eukaryota</taxon>
        <taxon>Fungi</taxon>
        <taxon>Dikarya</taxon>
        <taxon>Basidiomycota</taxon>
        <taxon>Agaricomycotina</taxon>
        <taxon>Agaricomycetes</taxon>
        <taxon>Agaricomycetidae</taxon>
        <taxon>Agaricales</taxon>
        <taxon>Marasmiineae</taxon>
        <taxon>Physalacriaceae</taxon>
        <taxon>Armillaria</taxon>
    </lineage>
</organism>
<dbReference type="SMART" id="SM00343">
    <property type="entry name" value="ZnF_C2HC"/>
    <property type="match status" value="1"/>
</dbReference>
<dbReference type="Pfam" id="PF00098">
    <property type="entry name" value="zf-CCHC"/>
    <property type="match status" value="1"/>
</dbReference>
<feature type="compositionally biased region" description="Low complexity" evidence="3">
    <location>
        <begin position="627"/>
        <end position="642"/>
    </location>
</feature>
<evidence type="ECO:0000256" key="1">
    <source>
        <dbReference type="ARBA" id="ARBA00022664"/>
    </source>
</evidence>
<feature type="compositionally biased region" description="Pro residues" evidence="3">
    <location>
        <begin position="328"/>
        <end position="342"/>
    </location>
</feature>
<keyword evidence="2" id="KW-0863">Zinc-finger</keyword>
<feature type="domain" description="CCHC-type" evidence="4">
    <location>
        <begin position="660"/>
        <end position="675"/>
    </location>
</feature>
<feature type="compositionally biased region" description="Polar residues" evidence="3">
    <location>
        <begin position="673"/>
        <end position="693"/>
    </location>
</feature>
<name>A0A2H3BD42_9AGAR</name>
<dbReference type="STRING" id="1076256.A0A2H3BD42"/>
<dbReference type="GO" id="GO:0006397">
    <property type="term" value="P:mRNA processing"/>
    <property type="evidence" value="ECO:0007669"/>
    <property type="project" value="UniProtKB-KW"/>
</dbReference>
<evidence type="ECO:0000259" key="4">
    <source>
        <dbReference type="PROSITE" id="PS50158"/>
    </source>
</evidence>
<reference evidence="6" key="1">
    <citation type="journal article" date="2017" name="Nat. Ecol. Evol.">
        <title>Genome expansion and lineage-specific genetic innovations in the forest pathogenic fungi Armillaria.</title>
        <authorList>
            <person name="Sipos G."/>
            <person name="Prasanna A.N."/>
            <person name="Walter M.C."/>
            <person name="O'Connor E."/>
            <person name="Balint B."/>
            <person name="Krizsan K."/>
            <person name="Kiss B."/>
            <person name="Hess J."/>
            <person name="Varga T."/>
            <person name="Slot J."/>
            <person name="Riley R."/>
            <person name="Boka B."/>
            <person name="Rigling D."/>
            <person name="Barry K."/>
            <person name="Lee J."/>
            <person name="Mihaltcheva S."/>
            <person name="LaButti K."/>
            <person name="Lipzen A."/>
            <person name="Waldron R."/>
            <person name="Moloney N.M."/>
            <person name="Sperisen C."/>
            <person name="Kredics L."/>
            <person name="Vagvoelgyi C."/>
            <person name="Patrignani A."/>
            <person name="Fitzpatrick D."/>
            <person name="Nagy I."/>
            <person name="Doyle S."/>
            <person name="Anderson J.B."/>
            <person name="Grigoriev I.V."/>
            <person name="Gueldener U."/>
            <person name="Muensterkoetter M."/>
            <person name="Nagy L.G."/>
        </authorList>
    </citation>
    <scope>NUCLEOTIDE SEQUENCE [LARGE SCALE GENOMIC DNA]</scope>
    <source>
        <strain evidence="6">28-4</strain>
    </source>
</reference>
<keyword evidence="6" id="KW-1185">Reference proteome</keyword>